<gene>
    <name evidence="3" type="ORF">PBIL07802_LOCUS18685</name>
</gene>
<feature type="coiled-coil region" evidence="1">
    <location>
        <begin position="727"/>
        <end position="757"/>
    </location>
</feature>
<dbReference type="SMART" id="SM00213">
    <property type="entry name" value="UBQ"/>
    <property type="match status" value="1"/>
</dbReference>
<dbReference type="InterPro" id="IPR000626">
    <property type="entry name" value="Ubiquitin-like_dom"/>
</dbReference>
<dbReference type="PROSITE" id="PS00299">
    <property type="entry name" value="UBIQUITIN_1"/>
    <property type="match status" value="1"/>
</dbReference>
<sequence>MSVKQQEMEYRRITLYKNKVGFFERCAEVEGNAELVVEVKSEKDASMILRTLSAKEGPDGRWVDSVSFRKASGQKDYLSANSLLPALSDSAALNSTEGILQALAGHEVVFSINKKMEAALAVTTTTADSSEDGNVLLTGKVLGVENRAITPAVGSNFTTSEAVKVSFVTLLLDDGTVTSRSIPSISGFAIAEEGTKKDFQNLCDFKLQKKASNATLRISTKGEGKRTVELKHIATANPWKSLYRLNITSGNGEEAKAGYTLQALAEIHNGTADDWNDIAVTLVVGSISVLESEEVVQSQQKAGLGRLYIKTLTGKTITIDVNLGRETIQGLKMLIQDKEGIPPDQQRLIFAGKQLEDGRLLSDYNIQKESTLHLVLRLRGGNGETEPTVMAGEGGQEEHATVADIGDCDLFSIDIKKNISLERHTTAVVPLFTKALEKCFGVVSFVNKSEANVTECVPKNAVWIVNEASHTLDSGAVSVSRDGVYVGEGTIVKLRPGEGYLLQYAQETGIKLNATRKTDTSNPSKIIPLKVNAMGEMVECQLEDATTLREEMTQTVETQYLVSNKSARDVPKFFIDHSYKPAFSLIEGNEALDDTVISSSFYRFVLAIKPKSDLEFKVKEEMPHEEDVSIDKDLPMSKVQAWQEAGLISEDTAKALVAMKTRSARRTLLSKLKSKIESGQVTGTHSPNALTSARWSEYINQLQHTGSCSLVSAGSDPRVAASFKSLAESLSAGLASLASVLEDLEKKKEVAQQLEEEEGRITSTISRFTTAISQVQNSGSSALIERYTSDIIKNEDKLSELQDKRQKAVADVQAAVVSALEAKKRAIDWIDAQHEEKYLEWEEI</sequence>
<dbReference type="InterPro" id="IPR019956">
    <property type="entry name" value="Ubiquitin_dom"/>
</dbReference>
<dbReference type="PRINTS" id="PR00348">
    <property type="entry name" value="UBIQUITIN"/>
</dbReference>
<dbReference type="PROSITE" id="PS50053">
    <property type="entry name" value="UBIQUITIN_2"/>
    <property type="match status" value="1"/>
</dbReference>
<feature type="coiled-coil region" evidence="1">
    <location>
        <begin position="784"/>
        <end position="811"/>
    </location>
</feature>
<organism evidence="3">
    <name type="scientific">Palpitomonas bilix</name>
    <dbReference type="NCBI Taxonomy" id="652834"/>
    <lineage>
        <taxon>Eukaryota</taxon>
        <taxon>Eukaryota incertae sedis</taxon>
    </lineage>
</organism>
<accession>A0A7S3G8V8</accession>
<protein>
    <recommendedName>
        <fullName evidence="2">Ubiquitin-like domain-containing protein</fullName>
    </recommendedName>
</protein>
<dbReference type="Pfam" id="PF00240">
    <property type="entry name" value="ubiquitin"/>
    <property type="match status" value="1"/>
</dbReference>
<evidence type="ECO:0000256" key="1">
    <source>
        <dbReference type="SAM" id="Coils"/>
    </source>
</evidence>
<dbReference type="InterPro" id="IPR019954">
    <property type="entry name" value="Ubiquitin_CS"/>
</dbReference>
<evidence type="ECO:0000313" key="3">
    <source>
        <dbReference type="EMBL" id="CAE0256430.1"/>
    </source>
</evidence>
<dbReference type="PANTHER" id="PTHR10666">
    <property type="entry name" value="UBIQUITIN"/>
    <property type="match status" value="1"/>
</dbReference>
<evidence type="ECO:0000259" key="2">
    <source>
        <dbReference type="PROSITE" id="PS50053"/>
    </source>
</evidence>
<dbReference type="SUPFAM" id="SSF54236">
    <property type="entry name" value="Ubiquitin-like"/>
    <property type="match status" value="1"/>
</dbReference>
<feature type="domain" description="Ubiquitin-like" evidence="2">
    <location>
        <begin position="325"/>
        <end position="381"/>
    </location>
</feature>
<keyword evidence="1" id="KW-0175">Coiled coil</keyword>
<dbReference type="AlphaFoldDB" id="A0A7S3G8V8"/>
<dbReference type="InterPro" id="IPR050158">
    <property type="entry name" value="Ubiquitin_ubiquitin-like"/>
</dbReference>
<name>A0A7S3G8V8_9EUKA</name>
<dbReference type="InterPro" id="IPR029071">
    <property type="entry name" value="Ubiquitin-like_domsf"/>
</dbReference>
<reference evidence="3" key="1">
    <citation type="submission" date="2021-01" db="EMBL/GenBank/DDBJ databases">
        <authorList>
            <person name="Corre E."/>
            <person name="Pelletier E."/>
            <person name="Niang G."/>
            <person name="Scheremetjew M."/>
            <person name="Finn R."/>
            <person name="Kale V."/>
            <person name="Holt S."/>
            <person name="Cochrane G."/>
            <person name="Meng A."/>
            <person name="Brown T."/>
            <person name="Cohen L."/>
        </authorList>
    </citation>
    <scope>NUCLEOTIDE SEQUENCE</scope>
    <source>
        <strain evidence="3">NIES-2562</strain>
    </source>
</reference>
<dbReference type="EMBL" id="HBIB01028663">
    <property type="protein sequence ID" value="CAE0256430.1"/>
    <property type="molecule type" value="Transcribed_RNA"/>
</dbReference>
<dbReference type="Gene3D" id="3.10.20.90">
    <property type="entry name" value="Phosphatidylinositol 3-kinase Catalytic Subunit, Chain A, domain 1"/>
    <property type="match status" value="1"/>
</dbReference>
<proteinExistence type="predicted"/>
<dbReference type="FunFam" id="3.10.20.90:FF:000160">
    <property type="entry name" value="Polyubiquitin-C"/>
    <property type="match status" value="1"/>
</dbReference>